<evidence type="ECO:0000313" key="2">
    <source>
        <dbReference type="Proteomes" id="UP001595616"/>
    </source>
</evidence>
<gene>
    <name evidence="1" type="ORF">ACFOOI_08370</name>
</gene>
<evidence type="ECO:0000313" key="1">
    <source>
        <dbReference type="EMBL" id="MFC3810665.1"/>
    </source>
</evidence>
<accession>A0ABV7YUM3</accession>
<protein>
    <submittedName>
        <fullName evidence="1">YceD family protein</fullName>
    </submittedName>
</protein>
<name>A0ABV7YUM3_9BACT</name>
<dbReference type="RefSeq" id="WP_379836973.1">
    <property type="nucleotide sequence ID" value="NZ_JBHRYQ010000001.1"/>
</dbReference>
<reference evidence="2" key="1">
    <citation type="journal article" date="2019" name="Int. J. Syst. Evol. Microbiol.">
        <title>The Global Catalogue of Microorganisms (GCM) 10K type strain sequencing project: providing services to taxonomists for standard genome sequencing and annotation.</title>
        <authorList>
            <consortium name="The Broad Institute Genomics Platform"/>
            <consortium name="The Broad Institute Genome Sequencing Center for Infectious Disease"/>
            <person name="Wu L."/>
            <person name="Ma J."/>
        </authorList>
    </citation>
    <scope>NUCLEOTIDE SEQUENCE [LARGE SCALE GENOMIC DNA]</scope>
    <source>
        <strain evidence="2">CECT 7956</strain>
    </source>
</reference>
<dbReference type="Pfam" id="PF02620">
    <property type="entry name" value="YceD"/>
    <property type="match status" value="1"/>
</dbReference>
<sequence length="181" mass="21231">MNKVISSFEINIHGLENKTYEFEFEGGNTFFEAFEQDIVSDGKFKVRVTLEKTDSLIRLFINIDAYIDMVCDRSLDEFTENFKIEEKYIYKFGEEAKELSEEMEVIPFGTPKINIANLIFDFISLQIPMKKLHPRFRNEEDDDSEGVMVYTDENLDIVKEKSEDSVDPRWAALLKLKNQIK</sequence>
<dbReference type="Proteomes" id="UP001595616">
    <property type="component" value="Unassembled WGS sequence"/>
</dbReference>
<dbReference type="EMBL" id="JBHRYQ010000001">
    <property type="protein sequence ID" value="MFC3810665.1"/>
    <property type="molecule type" value="Genomic_DNA"/>
</dbReference>
<organism evidence="1 2">
    <name type="scientific">Lacihabitans lacunae</name>
    <dbReference type="NCBI Taxonomy" id="1028214"/>
    <lineage>
        <taxon>Bacteria</taxon>
        <taxon>Pseudomonadati</taxon>
        <taxon>Bacteroidota</taxon>
        <taxon>Cytophagia</taxon>
        <taxon>Cytophagales</taxon>
        <taxon>Leadbetterellaceae</taxon>
        <taxon>Lacihabitans</taxon>
    </lineage>
</organism>
<proteinExistence type="predicted"/>
<dbReference type="InterPro" id="IPR003772">
    <property type="entry name" value="YceD"/>
</dbReference>
<keyword evidence="2" id="KW-1185">Reference proteome</keyword>
<comment type="caution">
    <text evidence="1">The sequence shown here is derived from an EMBL/GenBank/DDBJ whole genome shotgun (WGS) entry which is preliminary data.</text>
</comment>